<organism evidence="1">
    <name type="scientific">Bactrocera dorsalis</name>
    <name type="common">Oriental fruit fly</name>
    <name type="synonym">Dacus dorsalis</name>
    <dbReference type="NCBI Taxonomy" id="27457"/>
    <lineage>
        <taxon>Eukaryota</taxon>
        <taxon>Metazoa</taxon>
        <taxon>Ecdysozoa</taxon>
        <taxon>Arthropoda</taxon>
        <taxon>Hexapoda</taxon>
        <taxon>Insecta</taxon>
        <taxon>Pterygota</taxon>
        <taxon>Neoptera</taxon>
        <taxon>Endopterygota</taxon>
        <taxon>Diptera</taxon>
        <taxon>Brachycera</taxon>
        <taxon>Muscomorpha</taxon>
        <taxon>Tephritoidea</taxon>
        <taxon>Tephritidae</taxon>
        <taxon>Bactrocera</taxon>
        <taxon>Bactrocera</taxon>
    </lineage>
</organism>
<dbReference type="EMBL" id="GAKP01002367">
    <property type="protein sequence ID" value="JAC56585.1"/>
    <property type="molecule type" value="Transcribed_RNA"/>
</dbReference>
<reference evidence="1" key="1">
    <citation type="journal article" date="2014" name="BMC Genomics">
        <title>Characterizing the developmental transcriptome of the oriental fruit fly, Bactrocera dorsalis (Diptera: Tephritidae) through comparative genomic analysis with Drosophila melanogaster utilizing modENCODE datasets.</title>
        <authorList>
            <person name="Geib S.M."/>
            <person name="Calla B."/>
            <person name="Hall B."/>
            <person name="Hou S."/>
            <person name="Manoukis N.C."/>
        </authorList>
    </citation>
    <scope>NUCLEOTIDE SEQUENCE</scope>
    <source>
        <strain evidence="1">Punador</strain>
    </source>
</reference>
<proteinExistence type="predicted"/>
<evidence type="ECO:0000313" key="1">
    <source>
        <dbReference type="EMBL" id="JAC56585.1"/>
    </source>
</evidence>
<dbReference type="AlphaFoldDB" id="A0A034WQW4"/>
<accession>A0A034WQW4</accession>
<sequence>MVDAFQTEESLDIWQADQFDIAKANSKSLDDTTKKIFSHRHCFQKNHLNFQLQKQNHKKDVFKGSGLQMEISLGLPTLKVETAFFVSLVGYFFTKVWEKVGIKILDIL</sequence>
<name>A0A034WQW4_BACDO</name>
<protein>
    <submittedName>
        <fullName evidence="1">Uncharacterized protein</fullName>
    </submittedName>
</protein>